<accession>A0A1H9L9C2</accession>
<dbReference type="Pfam" id="PF00106">
    <property type="entry name" value="adh_short"/>
    <property type="match status" value="1"/>
</dbReference>
<dbReference type="GO" id="GO:0016491">
    <property type="term" value="F:oxidoreductase activity"/>
    <property type="evidence" value="ECO:0007669"/>
    <property type="project" value="UniProtKB-KW"/>
</dbReference>
<evidence type="ECO:0000313" key="4">
    <source>
        <dbReference type="EMBL" id="SER07735.1"/>
    </source>
</evidence>
<organism evidence="4 5">
    <name type="scientific">Solimonas aquatica</name>
    <dbReference type="NCBI Taxonomy" id="489703"/>
    <lineage>
        <taxon>Bacteria</taxon>
        <taxon>Pseudomonadati</taxon>
        <taxon>Pseudomonadota</taxon>
        <taxon>Gammaproteobacteria</taxon>
        <taxon>Nevskiales</taxon>
        <taxon>Nevskiaceae</taxon>
        <taxon>Solimonas</taxon>
    </lineage>
</organism>
<dbReference type="PANTHER" id="PTHR44196:SF1">
    <property type="entry name" value="DEHYDROGENASE_REDUCTASE SDR FAMILY MEMBER 7B"/>
    <property type="match status" value="1"/>
</dbReference>
<proteinExistence type="inferred from homology"/>
<keyword evidence="5" id="KW-1185">Reference proteome</keyword>
<gene>
    <name evidence="4" type="ORF">SAMN04488038_11565</name>
</gene>
<dbReference type="SUPFAM" id="SSF51735">
    <property type="entry name" value="NAD(P)-binding Rossmann-fold domains"/>
    <property type="match status" value="1"/>
</dbReference>
<dbReference type="Gene3D" id="3.40.50.720">
    <property type="entry name" value="NAD(P)-binding Rossmann-like Domain"/>
    <property type="match status" value="1"/>
</dbReference>
<evidence type="ECO:0000256" key="2">
    <source>
        <dbReference type="ARBA" id="ARBA00023002"/>
    </source>
</evidence>
<protein>
    <submittedName>
        <fullName evidence="4">Short-chain dehydrogenase</fullName>
    </submittedName>
</protein>
<dbReference type="PANTHER" id="PTHR44196">
    <property type="entry name" value="DEHYDROGENASE/REDUCTASE SDR FAMILY MEMBER 7B"/>
    <property type="match status" value="1"/>
</dbReference>
<name>A0A1H9L9C2_9GAMM</name>
<dbReference type="Proteomes" id="UP000199233">
    <property type="component" value="Unassembled WGS sequence"/>
</dbReference>
<dbReference type="InterPro" id="IPR002347">
    <property type="entry name" value="SDR_fam"/>
</dbReference>
<dbReference type="FunFam" id="3.40.50.720:FF:000084">
    <property type="entry name" value="Short-chain dehydrogenase reductase"/>
    <property type="match status" value="1"/>
</dbReference>
<dbReference type="OrthoDB" id="4690547at2"/>
<dbReference type="EMBL" id="FOFS01000015">
    <property type="protein sequence ID" value="SER07735.1"/>
    <property type="molecule type" value="Genomic_DNA"/>
</dbReference>
<dbReference type="InterPro" id="IPR036291">
    <property type="entry name" value="NAD(P)-bd_dom_sf"/>
</dbReference>
<dbReference type="PRINTS" id="PR00080">
    <property type="entry name" value="SDRFAMILY"/>
</dbReference>
<dbReference type="CDD" id="cd05233">
    <property type="entry name" value="SDR_c"/>
    <property type="match status" value="1"/>
</dbReference>
<dbReference type="PRINTS" id="PR00081">
    <property type="entry name" value="GDHRDH"/>
</dbReference>
<dbReference type="RefSeq" id="WP_093289057.1">
    <property type="nucleotide sequence ID" value="NZ_FOFS01000015.1"/>
</dbReference>
<evidence type="ECO:0000256" key="3">
    <source>
        <dbReference type="RuleBase" id="RU000363"/>
    </source>
</evidence>
<dbReference type="GO" id="GO:0016020">
    <property type="term" value="C:membrane"/>
    <property type="evidence" value="ECO:0007669"/>
    <property type="project" value="TreeGrafter"/>
</dbReference>
<sequence>MSAPRVFITGGASGLGRALAEAYARRGAQVCIGDLHDSRGAETLSALRALGAPAHYLRCDVREEADLQAAAQWLQTHWGGVDVLINNAGVAASGAIDALPMSDWQWIVDINLLGVVRGCKAFAPMLRAQRSGHIVNIASMAGLIHPPVMSAYNATKAAVVALSETLNIELAPDGIRVSVVCPAFFRTNLTEGARAADADSGRVMNKLINKARFSADEIAAKVLRGLERGDFHILTHAHEARIWRLKRWLPYAWFARLMRRATRGMNQRRQAAQGGPHS</sequence>
<dbReference type="AlphaFoldDB" id="A0A1H9L9C2"/>
<dbReference type="NCBIfam" id="NF004196">
    <property type="entry name" value="PRK05650.1"/>
    <property type="match status" value="1"/>
</dbReference>
<evidence type="ECO:0000256" key="1">
    <source>
        <dbReference type="ARBA" id="ARBA00006484"/>
    </source>
</evidence>
<comment type="similarity">
    <text evidence="1 3">Belongs to the short-chain dehydrogenases/reductases (SDR) family.</text>
</comment>
<evidence type="ECO:0000313" key="5">
    <source>
        <dbReference type="Proteomes" id="UP000199233"/>
    </source>
</evidence>
<dbReference type="STRING" id="489703.SAMN04488038_11565"/>
<keyword evidence="2" id="KW-0560">Oxidoreductase</keyword>
<reference evidence="4 5" key="1">
    <citation type="submission" date="2016-10" db="EMBL/GenBank/DDBJ databases">
        <authorList>
            <person name="de Groot N.N."/>
        </authorList>
    </citation>
    <scope>NUCLEOTIDE SEQUENCE [LARGE SCALE GENOMIC DNA]</scope>
    <source>
        <strain evidence="4 5">DSM 25927</strain>
    </source>
</reference>